<accession>A0ABW6A7R6</accession>
<comment type="caution">
    <text evidence="4">The sequence shown here is derived from an EMBL/GenBank/DDBJ whole genome shotgun (WGS) entry which is preliminary data.</text>
</comment>
<comment type="subcellular location">
    <subcellularLocation>
        <location evidence="1">Cell envelope</location>
    </subcellularLocation>
</comment>
<dbReference type="PANTHER" id="PTHR31018">
    <property type="entry name" value="SPORULATION-SPECIFIC PROTEIN-RELATED"/>
    <property type="match status" value="1"/>
</dbReference>
<protein>
    <recommendedName>
        <fullName evidence="6">Receptor L domain-containing protein</fullName>
    </recommendedName>
</protein>
<evidence type="ECO:0000256" key="3">
    <source>
        <dbReference type="ARBA" id="ARBA00023180"/>
    </source>
</evidence>
<dbReference type="InterPro" id="IPR051648">
    <property type="entry name" value="CWI-Assembly_Regulator"/>
</dbReference>
<gene>
    <name evidence="4" type="ORF">ACFS6H_13185</name>
</gene>
<keyword evidence="5" id="KW-1185">Reference proteome</keyword>
<keyword evidence="3" id="KW-0325">Glycoprotein</keyword>
<reference evidence="5" key="1">
    <citation type="journal article" date="2019" name="Int. J. Syst. Evol. Microbiol.">
        <title>The Global Catalogue of Microorganisms (GCM) 10K type strain sequencing project: providing services to taxonomists for standard genome sequencing and annotation.</title>
        <authorList>
            <consortium name="The Broad Institute Genomics Platform"/>
            <consortium name="The Broad Institute Genome Sequencing Center for Infectious Disease"/>
            <person name="Wu L."/>
            <person name="Ma J."/>
        </authorList>
    </citation>
    <scope>NUCLEOTIDE SEQUENCE [LARGE SCALE GENOMIC DNA]</scope>
    <source>
        <strain evidence="5">KCTC 23299</strain>
    </source>
</reference>
<proteinExistence type="predicted"/>
<dbReference type="PROSITE" id="PS51257">
    <property type="entry name" value="PROKAR_LIPOPROTEIN"/>
    <property type="match status" value="1"/>
</dbReference>
<dbReference type="SUPFAM" id="SSF52058">
    <property type="entry name" value="L domain-like"/>
    <property type="match status" value="2"/>
</dbReference>
<dbReference type="RefSeq" id="WP_386099473.1">
    <property type="nucleotide sequence ID" value="NZ_JBHUOZ010000003.1"/>
</dbReference>
<sequence length="479" mass="51357">MKFLINYRAFFSLIAAIAVLFVSCQKTENELTTGKDYTLTSQAEVNAFKVTRDIRTLTISGEDITDLSPLQFKSAKNIVIEKTGLTDINMHRLSSVTVSFIIQDNALLTAIKGLDNLKFVNGSMLIQNNPLLTSLEGLLNLKIFKGDLTITGNISLGENVPCVSDKTGFCVIKSLMNNSIINGLITLSNNHPGAVSDPLLIGETGSGNIISYVLGSKTDVDNFTPLSDTAQDLRITGMDITDAVIATLKNKLKGVKGTLTLEGTAVTTTESFFNGVKCLGSIVLKNNPELYNPQGFMAYTEIGGDLVIENCPKLAFWGFPRGGASFSGITRIEGNFKINPASSLGEGGAAFASLTYVGGNFEITGSKTAGEMWNMDTWYQTGGGIRHIGGDLIYKNHYKVNGLGGFENVEYIGGDVYILDNGGPDGFVPILSVGASQIGFCIVKKWINNGVLKKTDPVIQLRVKQGDALLDIATLPVCN</sequence>
<evidence type="ECO:0000313" key="4">
    <source>
        <dbReference type="EMBL" id="MFD2920671.1"/>
    </source>
</evidence>
<organism evidence="4 5">
    <name type="scientific">Terrimonas rubra</name>
    <dbReference type="NCBI Taxonomy" id="1035890"/>
    <lineage>
        <taxon>Bacteria</taxon>
        <taxon>Pseudomonadati</taxon>
        <taxon>Bacteroidota</taxon>
        <taxon>Chitinophagia</taxon>
        <taxon>Chitinophagales</taxon>
        <taxon>Chitinophagaceae</taxon>
        <taxon>Terrimonas</taxon>
    </lineage>
</organism>
<keyword evidence="2" id="KW-0732">Signal</keyword>
<evidence type="ECO:0000256" key="1">
    <source>
        <dbReference type="ARBA" id="ARBA00004196"/>
    </source>
</evidence>
<evidence type="ECO:0008006" key="6">
    <source>
        <dbReference type="Google" id="ProtNLM"/>
    </source>
</evidence>
<evidence type="ECO:0000256" key="2">
    <source>
        <dbReference type="ARBA" id="ARBA00022729"/>
    </source>
</evidence>
<dbReference type="EMBL" id="JBHUOZ010000003">
    <property type="protein sequence ID" value="MFD2920671.1"/>
    <property type="molecule type" value="Genomic_DNA"/>
</dbReference>
<evidence type="ECO:0000313" key="5">
    <source>
        <dbReference type="Proteomes" id="UP001597511"/>
    </source>
</evidence>
<dbReference type="Proteomes" id="UP001597511">
    <property type="component" value="Unassembled WGS sequence"/>
</dbReference>
<name>A0ABW6A7R6_9BACT</name>
<dbReference type="PANTHER" id="PTHR31018:SF3">
    <property type="entry name" value="RECEPTOR PROTEIN-TYROSINE KINASE"/>
    <property type="match status" value="1"/>
</dbReference>